<evidence type="ECO:0000256" key="7">
    <source>
        <dbReference type="ARBA" id="ARBA00023195"/>
    </source>
</evidence>
<dbReference type="PANTHER" id="PTHR30349:SF91">
    <property type="entry name" value="INTA PROTEIN"/>
    <property type="match status" value="1"/>
</dbReference>
<evidence type="ECO:0000313" key="12">
    <source>
        <dbReference type="EMBL" id="ANA86241.1"/>
    </source>
</evidence>
<gene>
    <name evidence="12" type="primary">85</name>
    <name evidence="12" type="ORF">PBI_SMOOTHIE_85</name>
</gene>
<organism evidence="12 13">
    <name type="scientific">Gordonia phage Smoothie</name>
    <dbReference type="NCBI Taxonomy" id="1838078"/>
    <lineage>
        <taxon>Viruses</taxon>
        <taxon>Duplodnaviria</taxon>
        <taxon>Heunggongvirae</taxon>
        <taxon>Uroviricota</taxon>
        <taxon>Caudoviricetes</taxon>
        <taxon>Smoothievirus</taxon>
        <taxon>Smoothievirus smoothie</taxon>
    </lineage>
</organism>
<evidence type="ECO:0000256" key="8">
    <source>
        <dbReference type="PROSITE-ProRule" id="PRU01248"/>
    </source>
</evidence>
<dbReference type="GO" id="GO:0016787">
    <property type="term" value="F:hydrolase activity"/>
    <property type="evidence" value="ECO:0007669"/>
    <property type="project" value="UniProtKB-KW"/>
</dbReference>
<evidence type="ECO:0000259" key="10">
    <source>
        <dbReference type="PROSITE" id="PS51898"/>
    </source>
</evidence>
<evidence type="ECO:0000256" key="4">
    <source>
        <dbReference type="ARBA" id="ARBA00022801"/>
    </source>
</evidence>
<evidence type="ECO:0000256" key="5">
    <source>
        <dbReference type="ARBA" id="ARBA00023125"/>
    </source>
</evidence>
<reference evidence="12 13" key="1">
    <citation type="submission" date="2016-03" db="EMBL/GenBank/DDBJ databases">
        <authorList>
            <person name="Montgomery M.T."/>
            <person name="Guerrero C.A."/>
            <person name="Mavrich T.N."/>
            <person name="Pope W.H."/>
            <person name="Garlena R.A."/>
            <person name="Russell D.A."/>
            <person name="Jacobs-Sera D."/>
            <person name="Hendrix R.W."/>
            <person name="Hatfull G.F."/>
        </authorList>
    </citation>
    <scope>NUCLEOTIDE SEQUENCE [LARGE SCALE GENOMIC DNA]</scope>
</reference>
<evidence type="ECO:0000259" key="11">
    <source>
        <dbReference type="PROSITE" id="PS51900"/>
    </source>
</evidence>
<dbReference type="InterPro" id="IPR002104">
    <property type="entry name" value="Integrase_catalytic"/>
</dbReference>
<evidence type="ECO:0000256" key="6">
    <source>
        <dbReference type="ARBA" id="ARBA00023172"/>
    </source>
</evidence>
<evidence type="ECO:0000256" key="3">
    <source>
        <dbReference type="ARBA" id="ARBA00022679"/>
    </source>
</evidence>
<dbReference type="Proteomes" id="UP000201458">
    <property type="component" value="Segment"/>
</dbReference>
<protein>
    <recommendedName>
        <fullName evidence="2">Integrase</fullName>
    </recommendedName>
</protein>
<dbReference type="InterPro" id="IPR044068">
    <property type="entry name" value="CB"/>
</dbReference>
<dbReference type="CDD" id="cd01189">
    <property type="entry name" value="INT_ICEBs1_C_like"/>
    <property type="match status" value="1"/>
</dbReference>
<dbReference type="PROSITE" id="PS51898">
    <property type="entry name" value="TYR_RECOMBINASE"/>
    <property type="match status" value="1"/>
</dbReference>
<dbReference type="GO" id="GO:0015074">
    <property type="term" value="P:DNA integration"/>
    <property type="evidence" value="ECO:0007669"/>
    <property type="project" value="InterPro"/>
</dbReference>
<keyword evidence="7" id="KW-1160">Virus entry into host cell</keyword>
<dbReference type="GO" id="GO:0044826">
    <property type="term" value="P:viral genome integration into host DNA"/>
    <property type="evidence" value="ECO:0007669"/>
    <property type="project" value="UniProtKB-KW"/>
</dbReference>
<feature type="domain" description="Core-binding (CB)" evidence="11">
    <location>
        <begin position="70"/>
        <end position="152"/>
    </location>
</feature>
<proteinExistence type="inferred from homology"/>
<keyword evidence="4" id="KW-0378">Hydrolase</keyword>
<evidence type="ECO:0000256" key="2">
    <source>
        <dbReference type="ARBA" id="ARBA00016082"/>
    </source>
</evidence>
<dbReference type="GO" id="GO:0006310">
    <property type="term" value="P:DNA recombination"/>
    <property type="evidence" value="ECO:0007669"/>
    <property type="project" value="UniProtKB-KW"/>
</dbReference>
<accession>A0A160DEI3</accession>
<dbReference type="GO" id="GO:0003677">
    <property type="term" value="F:DNA binding"/>
    <property type="evidence" value="ECO:0007669"/>
    <property type="project" value="UniProtKB-UniRule"/>
</dbReference>
<dbReference type="GO" id="GO:0016740">
    <property type="term" value="F:transferase activity"/>
    <property type="evidence" value="ECO:0007669"/>
    <property type="project" value="UniProtKB-KW"/>
</dbReference>
<keyword evidence="7" id="KW-1179">Viral genome integration</keyword>
<keyword evidence="13" id="KW-1185">Reference proteome</keyword>
<dbReference type="GO" id="GO:0075713">
    <property type="term" value="P:establishment of integrated proviral latency"/>
    <property type="evidence" value="ECO:0007669"/>
    <property type="project" value="UniProtKB-KW"/>
</dbReference>
<comment type="similarity">
    <text evidence="1">Belongs to the 'phage' integrase family.</text>
</comment>
<dbReference type="GeneID" id="28378544"/>
<dbReference type="PANTHER" id="PTHR30349">
    <property type="entry name" value="PHAGE INTEGRASE-RELATED"/>
    <property type="match status" value="1"/>
</dbReference>
<keyword evidence="6" id="KW-0233">DNA recombination</keyword>
<keyword evidence="7" id="KW-0229">DNA integration</keyword>
<evidence type="ECO:0000256" key="1">
    <source>
        <dbReference type="ARBA" id="ARBA00008857"/>
    </source>
</evidence>
<sequence length="432" mass="48970">MTERRSKASGGIRERAGKFIASVEGNPDPLTGKRRRLERTCKTEAEANRQLQKLFTLVRTKQDISVSERMSVGDWLTRWMKDKEREWRPKTRVKYRIELQVLLEHGGIADIRLDKLTKAHVKTMVERIRDKKSVAAARRCHDLLGRGLQAAVRVDLISENVAGPDGPAKLQPKYAKSDRLNVTETARFLDVHSEDPFISRWIAAFLTGLRQGEILGLQWDRVDFEHGELTITHQLQMVPSEHGCGGQNDFGAWPCGWAQPRSCTKRKFLIPDDDTDYEQLIGAFWLTPTKSDTSQRVIPIPTMLLEILREHRDATADQPNPFNLVWHEVTGRPVAAEVDWKRWTDMLTAAGLRHVKLHSARKTAASVLVSMGADMHMVMRILGHSSLSMTEIYADVDREAIRSSMAKMGSKILEARVVDEDRALEAGNITLE</sequence>
<dbReference type="EMBL" id="KU998244">
    <property type="protein sequence ID" value="ANA86241.1"/>
    <property type="molecule type" value="Genomic_DNA"/>
</dbReference>
<dbReference type="Pfam" id="PF00589">
    <property type="entry name" value="Phage_integrase"/>
    <property type="match status" value="1"/>
</dbReference>
<dbReference type="InterPro" id="IPR050090">
    <property type="entry name" value="Tyrosine_recombinase_XerCD"/>
</dbReference>
<feature type="domain" description="Tyr recombinase" evidence="10">
    <location>
        <begin position="175"/>
        <end position="406"/>
    </location>
</feature>
<dbReference type="Gene3D" id="1.10.150.130">
    <property type="match status" value="1"/>
</dbReference>
<dbReference type="Gene3D" id="1.10.443.10">
    <property type="entry name" value="Intergrase catalytic core"/>
    <property type="match status" value="1"/>
</dbReference>
<dbReference type="RefSeq" id="YP_009269198.1">
    <property type="nucleotide sequence ID" value="NC_030696.1"/>
</dbReference>
<dbReference type="InterPro" id="IPR010998">
    <property type="entry name" value="Integrase_recombinase_N"/>
</dbReference>
<feature type="region of interest" description="Disordered" evidence="9">
    <location>
        <begin position="1"/>
        <end position="33"/>
    </location>
</feature>
<dbReference type="KEGG" id="vg:28378544"/>
<evidence type="ECO:0000256" key="9">
    <source>
        <dbReference type="SAM" id="MobiDB-lite"/>
    </source>
</evidence>
<dbReference type="InterPro" id="IPR013762">
    <property type="entry name" value="Integrase-like_cat_sf"/>
</dbReference>
<dbReference type="SUPFAM" id="SSF56349">
    <property type="entry name" value="DNA breaking-rejoining enzymes"/>
    <property type="match status" value="1"/>
</dbReference>
<dbReference type="InterPro" id="IPR011010">
    <property type="entry name" value="DNA_brk_join_enz"/>
</dbReference>
<keyword evidence="5 8" id="KW-0238">DNA-binding</keyword>
<name>A0A160DEI3_9CAUD</name>
<evidence type="ECO:0000313" key="13">
    <source>
        <dbReference type="Proteomes" id="UP000201458"/>
    </source>
</evidence>
<feature type="compositionally biased region" description="Basic and acidic residues" evidence="9">
    <location>
        <begin position="1"/>
        <end position="17"/>
    </location>
</feature>
<dbReference type="PROSITE" id="PS51900">
    <property type="entry name" value="CB"/>
    <property type="match status" value="1"/>
</dbReference>
<keyword evidence="3" id="KW-0808">Transferase</keyword>